<keyword evidence="9" id="KW-0234">DNA repair</keyword>
<reference evidence="18 19" key="1">
    <citation type="submission" date="2024-02" db="EMBL/GenBank/DDBJ databases">
        <title>New especies of Spiribacter isolated from saline water.</title>
        <authorList>
            <person name="Leon M.J."/>
            <person name="De La Haba R."/>
            <person name="Sanchez-Porro C."/>
            <person name="Ventosa A."/>
        </authorList>
    </citation>
    <scope>NUCLEOTIDE SEQUENCE [LARGE SCALE GENOMIC DNA]</scope>
    <source>
        <strain evidence="19">ag22IC4-227</strain>
    </source>
</reference>
<evidence type="ECO:0000256" key="6">
    <source>
        <dbReference type="ARBA" id="ARBA00022763"/>
    </source>
</evidence>
<dbReference type="InterPro" id="IPR020084">
    <property type="entry name" value="NUDIX_hydrolase_CS"/>
</dbReference>
<gene>
    <name evidence="18" type="ORF">V6X64_00780</name>
</gene>
<evidence type="ECO:0000256" key="12">
    <source>
        <dbReference type="ARBA" id="ARBA00038905"/>
    </source>
</evidence>
<evidence type="ECO:0000256" key="4">
    <source>
        <dbReference type="ARBA" id="ARBA00022705"/>
    </source>
</evidence>
<evidence type="ECO:0000256" key="5">
    <source>
        <dbReference type="ARBA" id="ARBA00022723"/>
    </source>
</evidence>
<keyword evidence="4" id="KW-0235">DNA replication</keyword>
<evidence type="ECO:0000256" key="14">
    <source>
        <dbReference type="ARBA" id="ARBA00041592"/>
    </source>
</evidence>
<dbReference type="Gene3D" id="3.90.79.10">
    <property type="entry name" value="Nucleoside Triphosphate Pyrophosphohydrolase"/>
    <property type="match status" value="1"/>
</dbReference>
<evidence type="ECO:0000256" key="2">
    <source>
        <dbReference type="ARBA" id="ARBA00005582"/>
    </source>
</evidence>
<keyword evidence="8" id="KW-0460">Magnesium</keyword>
<name>A0ABV3S5Y0_9GAMM</name>
<dbReference type="InterPro" id="IPR015797">
    <property type="entry name" value="NUDIX_hydrolase-like_dom_sf"/>
</dbReference>
<evidence type="ECO:0000256" key="8">
    <source>
        <dbReference type="ARBA" id="ARBA00022842"/>
    </source>
</evidence>
<comment type="similarity">
    <text evidence="2">Belongs to the Nudix hydrolase family.</text>
</comment>
<dbReference type="SUPFAM" id="SSF51391">
    <property type="entry name" value="Thiamin phosphate synthase"/>
    <property type="match status" value="1"/>
</dbReference>
<dbReference type="EC" id="3.6.1.55" evidence="12"/>
<comment type="caution">
    <text evidence="18">The sequence shown here is derived from an EMBL/GenBank/DDBJ whole genome shotgun (WGS) entry which is preliminary data.</text>
</comment>
<evidence type="ECO:0000256" key="11">
    <source>
        <dbReference type="ARBA" id="ARBA00036904"/>
    </source>
</evidence>
<evidence type="ECO:0000256" key="9">
    <source>
        <dbReference type="ARBA" id="ARBA00023204"/>
    </source>
</evidence>
<evidence type="ECO:0000313" key="19">
    <source>
        <dbReference type="Proteomes" id="UP001556653"/>
    </source>
</evidence>
<protein>
    <recommendedName>
        <fullName evidence="13">8-oxo-dGTP diphosphatase</fullName>
        <ecNumber evidence="12">3.6.1.55</ecNumber>
    </recommendedName>
    <alternativeName>
        <fullName evidence="16">7,8-dihydro-8-oxoguanine-triphosphatase</fullName>
    </alternativeName>
    <alternativeName>
        <fullName evidence="15">Mutator protein MutT</fullName>
    </alternativeName>
    <alternativeName>
        <fullName evidence="14">dGTP pyrophosphohydrolase</fullName>
    </alternativeName>
</protein>
<dbReference type="Gene3D" id="3.20.20.70">
    <property type="entry name" value="Aldolase class I"/>
    <property type="match status" value="1"/>
</dbReference>
<keyword evidence="19" id="KW-1185">Reference proteome</keyword>
<evidence type="ECO:0000256" key="1">
    <source>
        <dbReference type="ARBA" id="ARBA00001946"/>
    </source>
</evidence>
<proteinExistence type="inferred from homology"/>
<dbReference type="InterPro" id="IPR029119">
    <property type="entry name" value="MutY_C"/>
</dbReference>
<feature type="domain" description="Nudix hydrolase" evidence="17">
    <location>
        <begin position="10"/>
        <end position="136"/>
    </location>
</feature>
<keyword evidence="6" id="KW-0227">DNA damage</keyword>
<dbReference type="Pfam" id="PF14815">
    <property type="entry name" value="NUDIX_4"/>
    <property type="match status" value="1"/>
</dbReference>
<dbReference type="CDD" id="cd03425">
    <property type="entry name" value="NUDIX_MutT_NudA_like"/>
    <property type="match status" value="1"/>
</dbReference>
<evidence type="ECO:0000313" key="18">
    <source>
        <dbReference type="EMBL" id="MEX0385528.1"/>
    </source>
</evidence>
<comment type="cofactor">
    <cofactor evidence="1">
        <name>Mg(2+)</name>
        <dbReference type="ChEBI" id="CHEBI:18420"/>
    </cofactor>
</comment>
<dbReference type="PROSITE" id="PS51462">
    <property type="entry name" value="NUDIX"/>
    <property type="match status" value="1"/>
</dbReference>
<accession>A0ABV3S5Y0</accession>
<dbReference type="Proteomes" id="UP001556653">
    <property type="component" value="Unassembled WGS sequence"/>
</dbReference>
<dbReference type="InterPro" id="IPR020476">
    <property type="entry name" value="Nudix_hydrolase"/>
</dbReference>
<evidence type="ECO:0000256" key="16">
    <source>
        <dbReference type="ARBA" id="ARBA00042798"/>
    </source>
</evidence>
<dbReference type="EMBL" id="JBAKFJ010000001">
    <property type="protein sequence ID" value="MEX0385528.1"/>
    <property type="molecule type" value="Genomic_DNA"/>
</dbReference>
<evidence type="ECO:0000259" key="17">
    <source>
        <dbReference type="PROSITE" id="PS51462"/>
    </source>
</evidence>
<dbReference type="InterPro" id="IPR036206">
    <property type="entry name" value="ThiamineP_synth_sf"/>
</dbReference>
<dbReference type="RefSeq" id="WP_367966012.1">
    <property type="nucleotide sequence ID" value="NZ_JBAKFI010000003.1"/>
</dbReference>
<keyword evidence="7 18" id="KW-0378">Hydrolase</keyword>
<dbReference type="InterPro" id="IPR022998">
    <property type="entry name" value="ThiamineP_synth_TenI"/>
</dbReference>
<dbReference type="PROSITE" id="PS00893">
    <property type="entry name" value="NUDIX_BOX"/>
    <property type="match status" value="1"/>
</dbReference>
<evidence type="ECO:0000256" key="13">
    <source>
        <dbReference type="ARBA" id="ARBA00040794"/>
    </source>
</evidence>
<evidence type="ECO:0000256" key="3">
    <source>
        <dbReference type="ARBA" id="ARBA00022457"/>
    </source>
</evidence>
<dbReference type="NCBIfam" id="TIGR00586">
    <property type="entry name" value="mutt"/>
    <property type="match status" value="1"/>
</dbReference>
<comment type="catalytic activity">
    <reaction evidence="10">
        <text>8-oxo-dGTP + H2O = 8-oxo-dGMP + diphosphate + H(+)</text>
        <dbReference type="Rhea" id="RHEA:31575"/>
        <dbReference type="ChEBI" id="CHEBI:15377"/>
        <dbReference type="ChEBI" id="CHEBI:15378"/>
        <dbReference type="ChEBI" id="CHEBI:33019"/>
        <dbReference type="ChEBI" id="CHEBI:63224"/>
        <dbReference type="ChEBI" id="CHEBI:77896"/>
        <dbReference type="EC" id="3.6.1.55"/>
    </reaction>
</comment>
<evidence type="ECO:0000256" key="7">
    <source>
        <dbReference type="ARBA" id="ARBA00022801"/>
    </source>
</evidence>
<dbReference type="InterPro" id="IPR000086">
    <property type="entry name" value="NUDIX_hydrolase_dom"/>
</dbReference>
<dbReference type="PANTHER" id="PTHR47707">
    <property type="entry name" value="8-OXO-DGTP DIPHOSPHATASE"/>
    <property type="match status" value="1"/>
</dbReference>
<dbReference type="InterPro" id="IPR003561">
    <property type="entry name" value="Mutator_MutT"/>
</dbReference>
<dbReference type="PANTHER" id="PTHR47707:SF1">
    <property type="entry name" value="NUDIX HYDROLASE FAMILY PROTEIN"/>
    <property type="match status" value="1"/>
</dbReference>
<dbReference type="InterPro" id="IPR013785">
    <property type="entry name" value="Aldolase_TIM"/>
</dbReference>
<organism evidence="18 19">
    <name type="scientific">Spiribacter onubensis</name>
    <dbReference type="NCBI Taxonomy" id="3122420"/>
    <lineage>
        <taxon>Bacteria</taxon>
        <taxon>Pseudomonadati</taxon>
        <taxon>Pseudomonadota</taxon>
        <taxon>Gammaproteobacteria</taxon>
        <taxon>Chromatiales</taxon>
        <taxon>Ectothiorhodospiraceae</taxon>
        <taxon>Spiribacter</taxon>
    </lineage>
</organism>
<evidence type="ECO:0000256" key="10">
    <source>
        <dbReference type="ARBA" id="ARBA00035861"/>
    </source>
</evidence>
<dbReference type="GO" id="GO:0016787">
    <property type="term" value="F:hydrolase activity"/>
    <property type="evidence" value="ECO:0007669"/>
    <property type="project" value="UniProtKB-KW"/>
</dbReference>
<comment type="catalytic activity">
    <reaction evidence="11">
        <text>8-oxo-GTP + H2O = 8-oxo-GMP + diphosphate + H(+)</text>
        <dbReference type="Rhea" id="RHEA:67616"/>
        <dbReference type="ChEBI" id="CHEBI:15377"/>
        <dbReference type="ChEBI" id="CHEBI:15378"/>
        <dbReference type="ChEBI" id="CHEBI:33019"/>
        <dbReference type="ChEBI" id="CHEBI:143553"/>
        <dbReference type="ChEBI" id="CHEBI:145694"/>
    </reaction>
</comment>
<keyword evidence="3" id="KW-0515">Mutator protein</keyword>
<keyword evidence="5" id="KW-0479">Metal-binding</keyword>
<dbReference type="InterPro" id="IPR047127">
    <property type="entry name" value="MutT-like"/>
</dbReference>
<dbReference type="SUPFAM" id="SSF55811">
    <property type="entry name" value="Nudix"/>
    <property type="match status" value="1"/>
</dbReference>
<evidence type="ECO:0000256" key="15">
    <source>
        <dbReference type="ARBA" id="ARBA00041979"/>
    </source>
</evidence>
<dbReference type="PRINTS" id="PR00502">
    <property type="entry name" value="NUDIXFAMILY"/>
</dbReference>
<dbReference type="NCBIfam" id="NF006530">
    <property type="entry name" value="PRK08999.1"/>
    <property type="match status" value="1"/>
</dbReference>
<dbReference type="CDD" id="cd00564">
    <property type="entry name" value="TMP_TenI"/>
    <property type="match status" value="1"/>
</dbReference>
<dbReference type="Pfam" id="PF02581">
    <property type="entry name" value="TMP-TENI"/>
    <property type="match status" value="1"/>
</dbReference>
<sequence>MPSTAADAPPLRVAVGVVRDHLGRVLVARRSLDRHQGGRWEFPGGKVESAESVTTALRRELAEELGITVRECRPLIRIAHDYGDRRVVLEVRAVDRWSGEPTGLEGQPLAWRMPDELAPGDFPAANRGIITALRLPGHYVISADCDDPADWLATLDRVLAAGERLIQFRVRQNDVARRALADEALIRCRAAGARLLVNGDVELARLIEADGVHLNTAGLAALQERPLAPGRWVAASCHDSAELRRAAALDVDFAVLSPVAETASHPGARPIGWAAFRELATDAPFPVYALGGMTSADEAMARREGGQGVAGISGFWV</sequence>